<reference evidence="4" key="1">
    <citation type="submission" date="2020-03" db="EMBL/GenBank/DDBJ databases">
        <title>Solimonas marina sp. nov., isolated from deep seawater of the Pacific Ocean.</title>
        <authorList>
            <person name="Liu X."/>
            <person name="Lai Q."/>
            <person name="Sun F."/>
            <person name="Gai Y."/>
            <person name="Li G."/>
            <person name="Shao Z."/>
        </authorList>
    </citation>
    <scope>NUCLEOTIDE SEQUENCE</scope>
    <source>
        <strain evidence="4">C16B3</strain>
    </source>
</reference>
<dbReference type="InterPro" id="IPR011335">
    <property type="entry name" value="Restrct_endonuc-II-like"/>
</dbReference>
<evidence type="ECO:0000313" key="5">
    <source>
        <dbReference type="Proteomes" id="UP000653472"/>
    </source>
</evidence>
<accession>A0A969W6B5</accession>
<dbReference type="NCBIfam" id="TIGR00252">
    <property type="entry name" value="YraN family protein"/>
    <property type="match status" value="1"/>
</dbReference>
<name>A0A969W6B5_9GAMM</name>
<dbReference type="Proteomes" id="UP000653472">
    <property type="component" value="Unassembled WGS sequence"/>
</dbReference>
<evidence type="ECO:0000256" key="1">
    <source>
        <dbReference type="ARBA" id="ARBA00006738"/>
    </source>
</evidence>
<dbReference type="AlphaFoldDB" id="A0A969W6B5"/>
<dbReference type="PANTHER" id="PTHR34039:SF1">
    <property type="entry name" value="UPF0102 PROTEIN YRAN"/>
    <property type="match status" value="1"/>
</dbReference>
<comment type="similarity">
    <text evidence="1 2">Belongs to the UPF0102 family.</text>
</comment>
<evidence type="ECO:0000313" key="4">
    <source>
        <dbReference type="EMBL" id="NKF21377.1"/>
    </source>
</evidence>
<protein>
    <recommendedName>
        <fullName evidence="2">UPF0102 protein G7Y82_03535</fullName>
    </recommendedName>
</protein>
<dbReference type="GO" id="GO:0003676">
    <property type="term" value="F:nucleic acid binding"/>
    <property type="evidence" value="ECO:0007669"/>
    <property type="project" value="InterPro"/>
</dbReference>
<organism evidence="4 5">
    <name type="scientific">Solimonas marina</name>
    <dbReference type="NCBI Taxonomy" id="2714601"/>
    <lineage>
        <taxon>Bacteria</taxon>
        <taxon>Pseudomonadati</taxon>
        <taxon>Pseudomonadota</taxon>
        <taxon>Gammaproteobacteria</taxon>
        <taxon>Nevskiales</taxon>
        <taxon>Nevskiaceae</taxon>
        <taxon>Solimonas</taxon>
    </lineage>
</organism>
<feature type="region of interest" description="Disordered" evidence="3">
    <location>
        <begin position="1"/>
        <end position="29"/>
    </location>
</feature>
<keyword evidence="5" id="KW-1185">Reference proteome</keyword>
<dbReference type="NCBIfam" id="NF009150">
    <property type="entry name" value="PRK12497.1-3"/>
    <property type="match status" value="1"/>
</dbReference>
<dbReference type="HAMAP" id="MF_00048">
    <property type="entry name" value="UPF0102"/>
    <property type="match status" value="1"/>
</dbReference>
<dbReference type="Gene3D" id="3.40.1350.10">
    <property type="match status" value="1"/>
</dbReference>
<dbReference type="InterPro" id="IPR011856">
    <property type="entry name" value="tRNA_endonuc-like_dom_sf"/>
</dbReference>
<feature type="compositionally biased region" description="Basic and acidic residues" evidence="3">
    <location>
        <begin position="12"/>
        <end position="22"/>
    </location>
</feature>
<dbReference type="InterPro" id="IPR003509">
    <property type="entry name" value="UPF0102_YraN-like"/>
</dbReference>
<gene>
    <name evidence="4" type="ORF">G7Y82_03535</name>
</gene>
<proteinExistence type="inferred from homology"/>
<comment type="caution">
    <text evidence="4">The sequence shown here is derived from an EMBL/GenBank/DDBJ whole genome shotgun (WGS) entry which is preliminary data.</text>
</comment>
<dbReference type="EMBL" id="JAAVXB010000002">
    <property type="protein sequence ID" value="NKF21377.1"/>
    <property type="molecule type" value="Genomic_DNA"/>
</dbReference>
<evidence type="ECO:0000256" key="2">
    <source>
        <dbReference type="HAMAP-Rule" id="MF_00048"/>
    </source>
</evidence>
<evidence type="ECO:0000256" key="3">
    <source>
        <dbReference type="SAM" id="MobiDB-lite"/>
    </source>
</evidence>
<dbReference type="SUPFAM" id="SSF52980">
    <property type="entry name" value="Restriction endonuclease-like"/>
    <property type="match status" value="1"/>
</dbReference>
<dbReference type="PANTHER" id="PTHR34039">
    <property type="entry name" value="UPF0102 PROTEIN YRAN"/>
    <property type="match status" value="1"/>
</dbReference>
<sequence length="137" mass="15233">MAGHGHPPRSVLRADRRQRPEPPESVNGAAAEDAALRLLERRGLKLVARNVRFRGGELDLVMRDGSTLVVVEVRARSPSRYAGALESIDARKRGRIVQATQLFLAAHPQHAERPLRFDVVAYDGSDVQWIENAFDGF</sequence>
<dbReference type="Pfam" id="PF02021">
    <property type="entry name" value="UPF0102"/>
    <property type="match status" value="1"/>
</dbReference>